<dbReference type="InterPro" id="IPR003593">
    <property type="entry name" value="AAA+_ATPase"/>
</dbReference>
<protein>
    <submittedName>
        <fullName evidence="2">Unplaced genomic scaffold K443scaffold_203, whole genome shotgun sequence</fullName>
    </submittedName>
</protein>
<dbReference type="OrthoDB" id="5301473at2759"/>
<dbReference type="Pfam" id="PF12770">
    <property type="entry name" value="CHAT"/>
    <property type="match status" value="1"/>
</dbReference>
<gene>
    <name evidence="2" type="ORF">K443DRAFT_11024</name>
</gene>
<dbReference type="HOGENOM" id="CLU_262140_0_0_1"/>
<evidence type="ECO:0000259" key="1">
    <source>
        <dbReference type="SMART" id="SM00382"/>
    </source>
</evidence>
<dbReference type="InterPro" id="IPR027417">
    <property type="entry name" value="P-loop_NTPase"/>
</dbReference>
<dbReference type="Proteomes" id="UP000054477">
    <property type="component" value="Unassembled WGS sequence"/>
</dbReference>
<reference evidence="2 3" key="1">
    <citation type="submission" date="2014-04" db="EMBL/GenBank/DDBJ databases">
        <authorList>
            <consortium name="DOE Joint Genome Institute"/>
            <person name="Kuo A."/>
            <person name="Kohler A."/>
            <person name="Nagy L.G."/>
            <person name="Floudas D."/>
            <person name="Copeland A."/>
            <person name="Barry K.W."/>
            <person name="Cichocki N."/>
            <person name="Veneault-Fourrey C."/>
            <person name="LaButti K."/>
            <person name="Lindquist E.A."/>
            <person name="Lipzen A."/>
            <person name="Lundell T."/>
            <person name="Morin E."/>
            <person name="Murat C."/>
            <person name="Sun H."/>
            <person name="Tunlid A."/>
            <person name="Henrissat B."/>
            <person name="Grigoriev I.V."/>
            <person name="Hibbett D.S."/>
            <person name="Martin F."/>
            <person name="Nordberg H.P."/>
            <person name="Cantor M.N."/>
            <person name="Hua S.X."/>
        </authorList>
    </citation>
    <scope>NUCLEOTIDE SEQUENCE [LARGE SCALE GENOMIC DNA]</scope>
    <source>
        <strain evidence="2 3">LaAM-08-1</strain>
    </source>
</reference>
<dbReference type="SMART" id="SM00382">
    <property type="entry name" value="AAA"/>
    <property type="match status" value="1"/>
</dbReference>
<feature type="domain" description="AAA+ ATPase" evidence="1">
    <location>
        <begin position="479"/>
        <end position="663"/>
    </location>
</feature>
<keyword evidence="3" id="KW-1185">Reference proteome</keyword>
<dbReference type="EMBL" id="KN838738">
    <property type="protein sequence ID" value="KIJ95937.1"/>
    <property type="molecule type" value="Genomic_DNA"/>
</dbReference>
<dbReference type="Gene3D" id="3.40.50.300">
    <property type="entry name" value="P-loop containing nucleotide triphosphate hydrolases"/>
    <property type="match status" value="1"/>
</dbReference>
<reference evidence="3" key="2">
    <citation type="submission" date="2015-01" db="EMBL/GenBank/DDBJ databases">
        <title>Evolutionary Origins and Diversification of the Mycorrhizal Mutualists.</title>
        <authorList>
            <consortium name="DOE Joint Genome Institute"/>
            <consortium name="Mycorrhizal Genomics Consortium"/>
            <person name="Kohler A."/>
            <person name="Kuo A."/>
            <person name="Nagy L.G."/>
            <person name="Floudas D."/>
            <person name="Copeland A."/>
            <person name="Barry K.W."/>
            <person name="Cichocki N."/>
            <person name="Veneault-Fourrey C."/>
            <person name="LaButti K."/>
            <person name="Lindquist E.A."/>
            <person name="Lipzen A."/>
            <person name="Lundell T."/>
            <person name="Morin E."/>
            <person name="Murat C."/>
            <person name="Riley R."/>
            <person name="Ohm R."/>
            <person name="Sun H."/>
            <person name="Tunlid A."/>
            <person name="Henrissat B."/>
            <person name="Grigoriev I.V."/>
            <person name="Hibbett D.S."/>
            <person name="Martin F."/>
        </authorList>
    </citation>
    <scope>NUCLEOTIDE SEQUENCE [LARGE SCALE GENOMIC DNA]</scope>
    <source>
        <strain evidence="3">LaAM-08-1</strain>
    </source>
</reference>
<dbReference type="SUPFAM" id="SSF52540">
    <property type="entry name" value="P-loop containing nucleoside triphosphate hydrolases"/>
    <property type="match status" value="1"/>
</dbReference>
<proteinExistence type="predicted"/>
<dbReference type="STRING" id="1095629.A0A0C9XIE7"/>
<name>A0A0C9XIE7_9AGAR</name>
<organism evidence="2 3">
    <name type="scientific">Laccaria amethystina LaAM-08-1</name>
    <dbReference type="NCBI Taxonomy" id="1095629"/>
    <lineage>
        <taxon>Eukaryota</taxon>
        <taxon>Fungi</taxon>
        <taxon>Dikarya</taxon>
        <taxon>Basidiomycota</taxon>
        <taxon>Agaricomycotina</taxon>
        <taxon>Agaricomycetes</taxon>
        <taxon>Agaricomycetidae</taxon>
        <taxon>Agaricales</taxon>
        <taxon>Agaricineae</taxon>
        <taxon>Hydnangiaceae</taxon>
        <taxon>Laccaria</taxon>
    </lineage>
</organism>
<evidence type="ECO:0000313" key="2">
    <source>
        <dbReference type="EMBL" id="KIJ95937.1"/>
    </source>
</evidence>
<dbReference type="InterPro" id="IPR024983">
    <property type="entry name" value="CHAT_dom"/>
</dbReference>
<evidence type="ECO:0000313" key="3">
    <source>
        <dbReference type="Proteomes" id="UP000054477"/>
    </source>
</evidence>
<accession>A0A0C9XIE7</accession>
<sequence length="1296" mass="144685">MGTTSHLLQVTSLPSSHPSISWTVQLKLNGSIAQPELPFRIPVDFQEEAEVFWYLENYTKSPFDADRAAKAVRLMKRYTASLFEQLHFEDVISGLKFQDGDEDQGILMVDVVETTKDSKGTHSPPSIQRILLELLEQPSLWSTKVLVRRRLSLPNTPHSTSTSQNGQLLLWKPLDSPSESHYSLNVLLVIARDLDPNKPEVDPTIGLKPLIALQNELREAVGVKPRLSLEIVRPGTYAALRKHLQIATMRHGKGYYHLVHFDMHGILRTRSADKSNAPSSTQSLTAALSFAPKTHGSPMDFIPARKVALLLCDHGIPLVVSNACQSANARTAGPDANLARVFIEEGISSVVAMQADVMSGSATSFSANFYRGFLQRGLSFSEAVQAAREELRMDGIRSARFGLEVTLEDWVVPVTYLRDADARIVPPEMTPSEDSKFPASTPHSFFSSFAGFTKTPPTASIDLIGRGRDTLNIEKDLIESKILIVTGQAGVGKTALLRHLAGVWRATKFAERVIYVDFAQPPFPVTVSDVIERAKSDGEPMTSFAGRVSDSLWGWWTQDKTVAAEEAAQFVEDCHEHSSVLIFDSLDLALSALPPRVRSGSLNDDQRAELSALVDRLVNSTLKQGQKKPMVILVGRAGGQYWDNRFETISSRIFKLMPLDLPSAVSLGSGILQQAGVKTSSWNVKETEILYRLVNLLSRNPLALEMVLPHAVTEKSLADFYETIHFHLLDSRDIWRYKPSTPGADRILYDIDIFFMRASYQMRNVLRSFSLFWIEGPALLVCLTVLTKVFSPEAAEEQFWDVLESHLLLYAALGAWDLEAATKGIVEIHPLFSIYLRSKLFGYLPFEKKLDFPTLITNFRLMLDESHKSLLLQFVGGALDFALLCNIHKRSLANIVTCLKCCLANRTSEEWPKLTVHAFIDSSRFAFGDSVPDHLFFLRYLEPALRYYVLQFGGPLKCLGLENLPFALKMSNHLTTMYLLNTDFVLDKAVRQAQYSLELIKVSEEKHPPLSVPHDMFEKQMAFRLKATISLSQRNFAEAEKYWDLQTELEKFILGPNGYPSTAAEGMATIKRQFGDTAAVADAMSVITSNVDKASTTFLPALAELRQKAWSEVVKSMKSASPDEDLRHSMRPYVQHFIYQISGATGGIMSRVVDVSKDVGYDVGHLQEEYDPQSWQSDLDDALDQGDSARMLRIQHKLLTEDLQLGNFASARIHVEMLQQHLETSPNPPQRLVYWISLAKTMLEAVKDMSDAERSQVADAISMLNADEGFANILKDFARDMESRAGITSIDGTSGI</sequence>